<comment type="caution">
    <text evidence="1">The sequence shown here is derived from an EMBL/GenBank/DDBJ whole genome shotgun (WGS) entry which is preliminary data.</text>
</comment>
<accession>A0AAE1L6Y5</accession>
<reference evidence="1" key="2">
    <citation type="journal article" date="2023" name="BMC Genomics">
        <title>Pest status, molecular evolution, and epigenetic factors derived from the genome assembly of Frankliniella fusca, a thysanopteran phytovirus vector.</title>
        <authorList>
            <person name="Catto M.A."/>
            <person name="Labadie P.E."/>
            <person name="Jacobson A.L."/>
            <person name="Kennedy G.G."/>
            <person name="Srinivasan R."/>
            <person name="Hunt B.G."/>
        </authorList>
    </citation>
    <scope>NUCLEOTIDE SEQUENCE</scope>
    <source>
        <strain evidence="1">PL_HMW_Pooled</strain>
    </source>
</reference>
<evidence type="ECO:0000313" key="1">
    <source>
        <dbReference type="EMBL" id="KAK3908540.1"/>
    </source>
</evidence>
<proteinExistence type="predicted"/>
<evidence type="ECO:0000313" key="2">
    <source>
        <dbReference type="Proteomes" id="UP001219518"/>
    </source>
</evidence>
<dbReference type="AlphaFoldDB" id="A0AAE1L6Y5"/>
<gene>
    <name evidence="1" type="ORF">KUF71_003352</name>
</gene>
<organism evidence="1 2">
    <name type="scientific">Frankliniella fusca</name>
    <dbReference type="NCBI Taxonomy" id="407009"/>
    <lineage>
        <taxon>Eukaryota</taxon>
        <taxon>Metazoa</taxon>
        <taxon>Ecdysozoa</taxon>
        <taxon>Arthropoda</taxon>
        <taxon>Hexapoda</taxon>
        <taxon>Insecta</taxon>
        <taxon>Pterygota</taxon>
        <taxon>Neoptera</taxon>
        <taxon>Paraneoptera</taxon>
        <taxon>Thysanoptera</taxon>
        <taxon>Terebrantia</taxon>
        <taxon>Thripoidea</taxon>
        <taxon>Thripidae</taxon>
        <taxon>Frankliniella</taxon>
    </lineage>
</organism>
<sequence>MDLRFCHPTTGLLVGGTGAGKTYFMKRLIENRHLMFNVQFDRIVWHFTEWQSIYADLKQKCEVEFYEGVPTLDEFPSDHGPLLLCLFPKGLRQISLNCSVCVIFKTSRDLAQIRSFCMQVNPSDWRALLEAYQDATVAPHSYLLFDFSYKQSDHMRLRACIFPGENTVVYIPKKHYKSGVTRELPLVADRHGHE</sequence>
<dbReference type="EMBL" id="JAHWGI010000064">
    <property type="protein sequence ID" value="KAK3908540.1"/>
    <property type="molecule type" value="Genomic_DNA"/>
</dbReference>
<protein>
    <submittedName>
        <fullName evidence="1">Protein Ycf2</fullName>
    </submittedName>
</protein>
<name>A0AAE1L6Y5_9NEOP</name>
<dbReference type="Proteomes" id="UP001219518">
    <property type="component" value="Unassembled WGS sequence"/>
</dbReference>
<reference evidence="1" key="1">
    <citation type="submission" date="2021-07" db="EMBL/GenBank/DDBJ databases">
        <authorList>
            <person name="Catto M.A."/>
            <person name="Jacobson A."/>
            <person name="Kennedy G."/>
            <person name="Labadie P."/>
            <person name="Hunt B.G."/>
            <person name="Srinivasan R."/>
        </authorList>
    </citation>
    <scope>NUCLEOTIDE SEQUENCE</scope>
    <source>
        <strain evidence="1">PL_HMW_Pooled</strain>
        <tissue evidence="1">Head</tissue>
    </source>
</reference>
<keyword evidence="2" id="KW-1185">Reference proteome</keyword>